<dbReference type="AlphaFoldDB" id="A0A9W4XYZ3"/>
<evidence type="ECO:0000313" key="2">
    <source>
        <dbReference type="Proteomes" id="UP001152607"/>
    </source>
</evidence>
<dbReference type="Proteomes" id="UP001152607">
    <property type="component" value="Unassembled WGS sequence"/>
</dbReference>
<reference evidence="1" key="1">
    <citation type="submission" date="2023-01" db="EMBL/GenBank/DDBJ databases">
        <authorList>
            <person name="Van Ghelder C."/>
            <person name="Rancurel C."/>
        </authorList>
    </citation>
    <scope>NUCLEOTIDE SEQUENCE</scope>
    <source>
        <strain evidence="1">CNCM I-4278</strain>
    </source>
</reference>
<proteinExistence type="predicted"/>
<evidence type="ECO:0000313" key="1">
    <source>
        <dbReference type="EMBL" id="CAI6340912.1"/>
    </source>
</evidence>
<dbReference type="EMBL" id="CAOQHR010000011">
    <property type="protein sequence ID" value="CAI6340912.1"/>
    <property type="molecule type" value="Genomic_DNA"/>
</dbReference>
<organism evidence="1 2">
    <name type="scientific">Periconia digitata</name>
    <dbReference type="NCBI Taxonomy" id="1303443"/>
    <lineage>
        <taxon>Eukaryota</taxon>
        <taxon>Fungi</taxon>
        <taxon>Dikarya</taxon>
        <taxon>Ascomycota</taxon>
        <taxon>Pezizomycotina</taxon>
        <taxon>Dothideomycetes</taxon>
        <taxon>Pleosporomycetidae</taxon>
        <taxon>Pleosporales</taxon>
        <taxon>Massarineae</taxon>
        <taxon>Periconiaceae</taxon>
        <taxon>Periconia</taxon>
    </lineage>
</organism>
<accession>A0A9W4XYZ3</accession>
<sequence length="153" mass="17348">MTYLAPSSSIPTSERKPWKTHVSYANIDVKLFEHYHQSLEFTAVRCVQSCCFYFLDIIRKLRSFGKTSQPANQPINMSIPVLFTLPPSNRHEVILIDTTAKLSLKALNKQITSTIAESPNCAESLLSPRKSWFSSMVMPSICFPCSSNPRYQI</sequence>
<comment type="caution">
    <text evidence="1">The sequence shown here is derived from an EMBL/GenBank/DDBJ whole genome shotgun (WGS) entry which is preliminary data.</text>
</comment>
<protein>
    <submittedName>
        <fullName evidence="1">Uncharacterized protein</fullName>
    </submittedName>
</protein>
<keyword evidence="2" id="KW-1185">Reference proteome</keyword>
<dbReference type="OrthoDB" id="4415650at2759"/>
<gene>
    <name evidence="1" type="ORF">PDIGIT_LOCUS14098</name>
</gene>
<name>A0A9W4XYZ3_9PLEO</name>